<comment type="caution">
    <text evidence="3">The sequence shown here is derived from an EMBL/GenBank/DDBJ whole genome shotgun (WGS) entry which is preliminary data.</text>
</comment>
<dbReference type="PRINTS" id="PR00412">
    <property type="entry name" value="EPOXHYDRLASE"/>
</dbReference>
<dbReference type="SUPFAM" id="SSF53474">
    <property type="entry name" value="alpha/beta-Hydrolases"/>
    <property type="match status" value="1"/>
</dbReference>
<name>A0A542YF96_9MICO</name>
<dbReference type="InterPro" id="IPR000073">
    <property type="entry name" value="AB_hydrolase_1"/>
</dbReference>
<dbReference type="Proteomes" id="UP000317998">
    <property type="component" value="Unassembled WGS sequence"/>
</dbReference>
<sequence length="271" mass="29575">MSRLELNGASLYYETEGEASAPALLLVHAGIANLRMWDPQVAALAASHHVIRYDSRGFGQTTSDDVEFSERADALALLDHLGVDRATIIGCSRGGRLAIDLAVDTPQRVSGLVVIGGGPSGFPDVELTEAEDAAIDLCDAAYERQDWAELSRLEVKLWSIGVGRDESTLDPQFVRTAYELDAANLRSASDRPVPMQLEPPAYDRVVDVTVPTLVVVGDHDLSEALAQYEYLLSTIPRADGCRFPDSAHLPSVEHPDEFARVLLRWLDEHSL</sequence>
<dbReference type="EMBL" id="VFOM01000002">
    <property type="protein sequence ID" value="TQL46742.1"/>
    <property type="molecule type" value="Genomic_DNA"/>
</dbReference>
<dbReference type="Gene3D" id="3.40.50.1820">
    <property type="entry name" value="alpha/beta hydrolase"/>
    <property type="match status" value="1"/>
</dbReference>
<evidence type="ECO:0000313" key="4">
    <source>
        <dbReference type="Proteomes" id="UP000317998"/>
    </source>
</evidence>
<feature type="domain" description="AB hydrolase-1" evidence="2">
    <location>
        <begin position="22"/>
        <end position="255"/>
    </location>
</feature>
<dbReference type="InterPro" id="IPR000639">
    <property type="entry name" value="Epox_hydrolase-like"/>
</dbReference>
<evidence type="ECO:0000259" key="2">
    <source>
        <dbReference type="Pfam" id="PF00561"/>
    </source>
</evidence>
<dbReference type="AlphaFoldDB" id="A0A542YF96"/>
<accession>A0A542YF96</accession>
<dbReference type="GO" id="GO:0004601">
    <property type="term" value="F:peroxidase activity"/>
    <property type="evidence" value="ECO:0007669"/>
    <property type="project" value="UniProtKB-KW"/>
</dbReference>
<keyword evidence="1" id="KW-0575">Peroxidase</keyword>
<proteinExistence type="predicted"/>
<keyword evidence="1" id="KW-0560">Oxidoreductase</keyword>
<dbReference type="PANTHER" id="PTHR43433:SF5">
    <property type="entry name" value="AB HYDROLASE-1 DOMAIN-CONTAINING PROTEIN"/>
    <property type="match status" value="1"/>
</dbReference>
<dbReference type="RefSeq" id="WP_141881380.1">
    <property type="nucleotide sequence ID" value="NZ_VFOM01000002.1"/>
</dbReference>
<evidence type="ECO:0000256" key="1">
    <source>
        <dbReference type="ARBA" id="ARBA00022559"/>
    </source>
</evidence>
<dbReference type="PANTHER" id="PTHR43433">
    <property type="entry name" value="HYDROLASE, ALPHA/BETA FOLD FAMILY PROTEIN"/>
    <property type="match status" value="1"/>
</dbReference>
<dbReference type="OrthoDB" id="27092at2"/>
<reference evidence="3 4" key="1">
    <citation type="submission" date="2019-06" db="EMBL/GenBank/DDBJ databases">
        <title>Sequencing the genomes of 1000 actinobacteria strains.</title>
        <authorList>
            <person name="Klenk H.-P."/>
        </authorList>
    </citation>
    <scope>NUCLEOTIDE SEQUENCE [LARGE SCALE GENOMIC DNA]</scope>
    <source>
        <strain evidence="3 4">DSM 26477</strain>
    </source>
</reference>
<dbReference type="PRINTS" id="PR00111">
    <property type="entry name" value="ABHYDROLASE"/>
</dbReference>
<dbReference type="InterPro" id="IPR029058">
    <property type="entry name" value="AB_hydrolase_fold"/>
</dbReference>
<evidence type="ECO:0000313" key="3">
    <source>
        <dbReference type="EMBL" id="TQL46742.1"/>
    </source>
</evidence>
<gene>
    <name evidence="3" type="ORF">FB562_2267</name>
</gene>
<protein>
    <submittedName>
        <fullName evidence="3">Pimeloyl-ACP methyl ester carboxylesterase</fullName>
    </submittedName>
</protein>
<organism evidence="3 4">
    <name type="scientific">Homoserinimonas aerilata</name>
    <dbReference type="NCBI Taxonomy" id="1162970"/>
    <lineage>
        <taxon>Bacteria</taxon>
        <taxon>Bacillati</taxon>
        <taxon>Actinomycetota</taxon>
        <taxon>Actinomycetes</taxon>
        <taxon>Micrococcales</taxon>
        <taxon>Microbacteriaceae</taxon>
        <taxon>Homoserinimonas</taxon>
    </lineage>
</organism>
<keyword evidence="4" id="KW-1185">Reference proteome</keyword>
<dbReference type="Pfam" id="PF00561">
    <property type="entry name" value="Abhydrolase_1"/>
    <property type="match status" value="1"/>
</dbReference>
<dbReference type="InterPro" id="IPR050471">
    <property type="entry name" value="AB_hydrolase"/>
</dbReference>